<evidence type="ECO:0000259" key="3">
    <source>
        <dbReference type="PROSITE" id="PS50989"/>
    </source>
</evidence>
<dbReference type="Pfam" id="PF01039">
    <property type="entry name" value="Carboxyl_trans"/>
    <property type="match status" value="1"/>
</dbReference>
<protein>
    <submittedName>
        <fullName evidence="4">Acetyl-CoA carboxylase (ACC)</fullName>
    </submittedName>
</protein>
<dbReference type="InterPro" id="IPR049076">
    <property type="entry name" value="ACCA"/>
</dbReference>
<gene>
    <name evidence="4" type="ORF">SCF082_LOCUS31088</name>
</gene>
<dbReference type="InterPro" id="IPR013537">
    <property type="entry name" value="AcCoA_COase_cen"/>
</dbReference>
<dbReference type="PANTHER" id="PTHR45728:SF3">
    <property type="entry name" value="ACETYL-COA CARBOXYLASE"/>
    <property type="match status" value="1"/>
</dbReference>
<name>A0ABP0N499_9DINO</name>
<dbReference type="Proteomes" id="UP001642464">
    <property type="component" value="Unassembled WGS sequence"/>
</dbReference>
<dbReference type="PROSITE" id="PS50989">
    <property type="entry name" value="COA_CT_CTER"/>
    <property type="match status" value="1"/>
</dbReference>
<dbReference type="Gene3D" id="3.90.226.10">
    <property type="entry name" value="2-enoyl-CoA Hydratase, Chain A, domain 1"/>
    <property type="match status" value="2"/>
</dbReference>
<evidence type="ECO:0000259" key="2">
    <source>
        <dbReference type="PROSITE" id="PS50980"/>
    </source>
</evidence>
<evidence type="ECO:0000313" key="4">
    <source>
        <dbReference type="EMBL" id="CAK9058248.1"/>
    </source>
</evidence>
<reference evidence="4 5" key="1">
    <citation type="submission" date="2024-02" db="EMBL/GenBank/DDBJ databases">
        <authorList>
            <person name="Chen Y."/>
            <person name="Shah S."/>
            <person name="Dougan E. K."/>
            <person name="Thang M."/>
            <person name="Chan C."/>
        </authorList>
    </citation>
    <scope>NUCLEOTIDE SEQUENCE [LARGE SCALE GENOMIC DNA]</scope>
</reference>
<dbReference type="InterPro" id="IPR034733">
    <property type="entry name" value="AcCoA_carboxyl_beta"/>
</dbReference>
<proteinExistence type="predicted"/>
<feature type="domain" description="CoA carboxyltransferase N-terminal" evidence="2">
    <location>
        <begin position="662"/>
        <end position="1011"/>
    </location>
</feature>
<dbReference type="EMBL" id="CAXAMM010026113">
    <property type="protein sequence ID" value="CAK9058248.1"/>
    <property type="molecule type" value="Genomic_DNA"/>
</dbReference>
<evidence type="ECO:0000256" key="1">
    <source>
        <dbReference type="SAM" id="MobiDB-lite"/>
    </source>
</evidence>
<accession>A0ABP0N499</accession>
<sequence>MVMPLKAGATGKVKQLKGPGSIVQAGELLARLHLDDPSSAPQLEPFTGPFALARTVSGHPGSFDASADAARRVRLALEGYAAQGSAKELAEELLSAEEEIGTKLEHALTALERYLSVERPFAEAYAAGCSADLTVAQVLEAQESEEEAISSLRAHGVAAWRSELIGELLQGLEASQALPHAKAPEDATEEGRWLARAKSQKLWQSVREEGNWNKLSDFLTELSELPNTSIYAPVLLAARRLCQKVTGEPWTQRFKALELGLATDPGKLVTSTPHAAGGNLLMHALSQKDLQLKALEVLLRRSYRAFGVSKESSIRLERKEETLEARWKFRHPGIPNGKAMTVWQGIAKVLPDYAALKSYLQGELLRQHVQGEAPKAGRLHLILLGDEAMTVAGNEERFSQMIGEVHQLLRQVEAKLSALGVTEVLLTLPKHATTLGSNGDEPRYAFFAKRASWAEVPSLRDLSPALPCLMEVERLSESANHLERMPAVTSVDPISEVFLTSNDKAKVVHVRSVSHSRIGFHPVSNSWASRLEELLLAAVHEMDCAKLSPKASGSEGRLFLNLTALAEIAAMDLFRLLESFLGEFVARHGAVLQSLWVDEITLKVRLGSETDGCQGVVRFSATSGAGEYMKCKAMWEEVDPLSGLPLQWQDLTTGQEVVDLTTGAAEAATLRRRQAARRAGSTYAPEFLGLLEAALVKAWAAFARSAADLGAERSAPTAARTAPKELLRATELVLNEANELQEKEQRKAGSNEIGMLAWRLLLRTPEFPEGRSVVLIANDVTHQAGSFGVQEDHFFKKATEYARQRGLPRVYIACNSGARVGLVEEIMPKLRVQWTDAADPSKGFDYLYLTEEDYNSLPTGAVVAKSVPGVGYALEAVVGHGLKSIEGGIGVENLQGSGLIAGETSRAYNDIFTLSYVTGRSVGIGAYLNRLGQRVIQSVDGPLVLTGYGALNKLLGKSVYFSQDQLGGPQIMMPNGITHQLVQNDQEGADAIIQWLSYVPRDTWSMVQSIPSVDPPERSVDFRPERSVPYDPRHMLAGTARDGQWLSGFFDRGSFVEYMAGWGRSVIVGRARLGGIPMGVIAVETRNVERKIPADPGNPSSREIIEPQAGQVWFPDSAYKTATAIRDFNVGENLPLMIFANWRGFSGGTRDMYGEVLKFGAQIVDALVDYKQPVFIYIPPEGELRGGSWVVVDPAINPDVMEMYADQDSRGGILEPAGIVEVKFRAPQRRELMHRLDGKLQQLDAQLKASPSDELREEIQRREEMLQPLYTQVACEFADLHDRAGRMKAVGVVREELQWSRSREFFYWRLRRCLLETRLAQDLLVADPRMTRTDARGTVRGWLKEDAGGSVLSDARAVELLQQISMQEKVRAVHARALKRQFHEVCEELGRAGELSRLQRCFFRCLMPSPRAPKSAPSAHVPPRDVLKGGRGELPGLLGNVEGAKKPV</sequence>
<dbReference type="InterPro" id="IPR011762">
    <property type="entry name" value="COA_CT_N"/>
</dbReference>
<feature type="region of interest" description="Disordered" evidence="1">
    <location>
        <begin position="1411"/>
        <end position="1448"/>
    </location>
</feature>
<dbReference type="InterPro" id="IPR029045">
    <property type="entry name" value="ClpP/crotonase-like_dom_sf"/>
</dbReference>
<evidence type="ECO:0000313" key="5">
    <source>
        <dbReference type="Proteomes" id="UP001642464"/>
    </source>
</evidence>
<feature type="compositionally biased region" description="Basic and acidic residues" evidence="1">
    <location>
        <begin position="1422"/>
        <end position="1431"/>
    </location>
</feature>
<comment type="caution">
    <text evidence="4">The sequence shown here is derived from an EMBL/GenBank/DDBJ whole genome shotgun (WGS) entry which is preliminary data.</text>
</comment>
<dbReference type="PANTHER" id="PTHR45728">
    <property type="entry name" value="ACETYL-COA CARBOXYLASE, ISOFORM A"/>
    <property type="match status" value="1"/>
</dbReference>
<keyword evidence="5" id="KW-1185">Reference proteome</keyword>
<dbReference type="PROSITE" id="PS50980">
    <property type="entry name" value="COA_CT_NTER"/>
    <property type="match status" value="1"/>
</dbReference>
<dbReference type="InterPro" id="IPR011763">
    <property type="entry name" value="COA_CT_C"/>
</dbReference>
<dbReference type="Pfam" id="PF08326">
    <property type="entry name" value="ACC_central"/>
    <property type="match status" value="1"/>
</dbReference>
<dbReference type="SUPFAM" id="SSF52096">
    <property type="entry name" value="ClpP/crotonase"/>
    <property type="match status" value="2"/>
</dbReference>
<organism evidence="4 5">
    <name type="scientific">Durusdinium trenchii</name>
    <dbReference type="NCBI Taxonomy" id="1381693"/>
    <lineage>
        <taxon>Eukaryota</taxon>
        <taxon>Sar</taxon>
        <taxon>Alveolata</taxon>
        <taxon>Dinophyceae</taxon>
        <taxon>Suessiales</taxon>
        <taxon>Symbiodiniaceae</taxon>
        <taxon>Durusdinium</taxon>
    </lineage>
</organism>
<dbReference type="Gene3D" id="2.40.460.10">
    <property type="entry name" value="Biotin dependent carboxylase carboxyltransferase"/>
    <property type="match status" value="1"/>
</dbReference>
<feature type="domain" description="CoA carboxyltransferase C-terminal" evidence="3">
    <location>
        <begin position="1015"/>
        <end position="1325"/>
    </location>
</feature>